<evidence type="ECO:0000313" key="4">
    <source>
        <dbReference type="Proteomes" id="UP000518605"/>
    </source>
</evidence>
<reference evidence="3 4" key="1">
    <citation type="submission" date="2020-08" db="EMBL/GenBank/DDBJ databases">
        <title>Genomic Encyclopedia of Type Strains, Phase III (KMG-III): the genomes of soil and plant-associated and newly described type strains.</title>
        <authorList>
            <person name="Whitman W."/>
        </authorList>
    </citation>
    <scope>NUCLEOTIDE SEQUENCE [LARGE SCALE GENOMIC DNA]</scope>
    <source>
        <strain evidence="3 4">CECT 8234</strain>
    </source>
</reference>
<comment type="similarity">
    <text evidence="1">Belongs to the short-chain dehydrogenases/reductases (SDR) family.</text>
</comment>
<dbReference type="SUPFAM" id="SSF51735">
    <property type="entry name" value="NAD(P)-binding Rossmann-fold domains"/>
    <property type="match status" value="1"/>
</dbReference>
<name>A0A7W5G8L6_9BACL</name>
<keyword evidence="4" id="KW-1185">Reference proteome</keyword>
<dbReference type="Gene3D" id="3.40.50.720">
    <property type="entry name" value="NAD(P)-binding Rossmann-like Domain"/>
    <property type="match status" value="1"/>
</dbReference>
<dbReference type="InterPro" id="IPR036291">
    <property type="entry name" value="NAD(P)-bd_dom_sf"/>
</dbReference>
<dbReference type="EMBL" id="JACHXW010000001">
    <property type="protein sequence ID" value="MBB3150383.1"/>
    <property type="molecule type" value="Genomic_DNA"/>
</dbReference>
<comment type="caution">
    <text evidence="3">The sequence shown here is derived from an EMBL/GenBank/DDBJ whole genome shotgun (WGS) entry which is preliminary data.</text>
</comment>
<dbReference type="PRINTS" id="PR00081">
    <property type="entry name" value="GDHRDH"/>
</dbReference>
<evidence type="ECO:0000313" key="3">
    <source>
        <dbReference type="EMBL" id="MBB3150383.1"/>
    </source>
</evidence>
<dbReference type="GO" id="GO:0016491">
    <property type="term" value="F:oxidoreductase activity"/>
    <property type="evidence" value="ECO:0007669"/>
    <property type="project" value="UniProtKB-KW"/>
</dbReference>
<dbReference type="InterPro" id="IPR002347">
    <property type="entry name" value="SDR_fam"/>
</dbReference>
<evidence type="ECO:0000256" key="2">
    <source>
        <dbReference type="ARBA" id="ARBA00023002"/>
    </source>
</evidence>
<dbReference type="AlphaFoldDB" id="A0A7W5G8L6"/>
<sequence length="97" mass="10539">MSRALALEAAPYGVRINTVLPGKTRIRQDDERLARAAPEERAEKERGMWSNIPLGRIAEASEIGEAVAFLASDRAAFITGTALTVDGGESLHLHWNP</sequence>
<dbReference type="PANTHER" id="PTHR43639">
    <property type="entry name" value="OXIDOREDUCTASE, SHORT-CHAIN DEHYDROGENASE/REDUCTASE FAMILY (AFU_ORTHOLOGUE AFUA_5G02870)"/>
    <property type="match status" value="1"/>
</dbReference>
<proteinExistence type="inferred from homology"/>
<organism evidence="3 4">
    <name type="scientific">Paenibacillus endophyticus</name>
    <dbReference type="NCBI Taxonomy" id="1294268"/>
    <lineage>
        <taxon>Bacteria</taxon>
        <taxon>Bacillati</taxon>
        <taxon>Bacillota</taxon>
        <taxon>Bacilli</taxon>
        <taxon>Bacillales</taxon>
        <taxon>Paenibacillaceae</taxon>
        <taxon>Paenibacillus</taxon>
    </lineage>
</organism>
<dbReference type="PANTHER" id="PTHR43639:SF1">
    <property type="entry name" value="SHORT-CHAIN DEHYDROGENASE_REDUCTASE FAMILY PROTEIN"/>
    <property type="match status" value="1"/>
</dbReference>
<keyword evidence="2" id="KW-0560">Oxidoreductase</keyword>
<evidence type="ECO:0000256" key="1">
    <source>
        <dbReference type="ARBA" id="ARBA00006484"/>
    </source>
</evidence>
<dbReference type="Proteomes" id="UP000518605">
    <property type="component" value="Unassembled WGS sequence"/>
</dbReference>
<dbReference type="Pfam" id="PF13561">
    <property type="entry name" value="adh_short_C2"/>
    <property type="match status" value="1"/>
</dbReference>
<gene>
    <name evidence="3" type="ORF">FHS16_000415</name>
</gene>
<accession>A0A7W5G8L6</accession>
<protein>
    <submittedName>
        <fullName evidence="3">NAD(P)-dependent dehydrogenase (Short-subunit alcohol dehydrogenase family)</fullName>
    </submittedName>
</protein>